<dbReference type="AlphaFoldDB" id="A0AAD3YBW7"/>
<dbReference type="InterPro" id="IPR045269">
    <property type="entry name" value="Atg1-like"/>
</dbReference>
<evidence type="ECO:0000313" key="4">
    <source>
        <dbReference type="Proteomes" id="UP001222932"/>
    </source>
</evidence>
<dbReference type="InterPro" id="IPR000719">
    <property type="entry name" value="Prot_kinase_dom"/>
</dbReference>
<comment type="caution">
    <text evidence="3">The sequence shown here is derived from an EMBL/GenBank/DDBJ whole genome shotgun (WGS) entry which is preliminary data.</text>
</comment>
<evidence type="ECO:0000256" key="1">
    <source>
        <dbReference type="SAM" id="MobiDB-lite"/>
    </source>
</evidence>
<proteinExistence type="predicted"/>
<feature type="region of interest" description="Disordered" evidence="1">
    <location>
        <begin position="420"/>
        <end position="455"/>
    </location>
</feature>
<protein>
    <recommendedName>
        <fullName evidence="2">Protein kinase domain-containing protein</fullName>
    </recommendedName>
</protein>
<dbReference type="Pfam" id="PF00069">
    <property type="entry name" value="Pkinase"/>
    <property type="match status" value="1"/>
</dbReference>
<evidence type="ECO:0000313" key="3">
    <source>
        <dbReference type="EMBL" id="GMK56229.1"/>
    </source>
</evidence>
<dbReference type="PROSITE" id="PS50011">
    <property type="entry name" value="PROTEIN_KINASE_DOM"/>
    <property type="match status" value="1"/>
</dbReference>
<keyword evidence="4" id="KW-1185">Reference proteome</keyword>
<feature type="compositionally biased region" description="Low complexity" evidence="1">
    <location>
        <begin position="422"/>
        <end position="434"/>
    </location>
</feature>
<dbReference type="PROSITE" id="PS00108">
    <property type="entry name" value="PROTEIN_KINASE_ST"/>
    <property type="match status" value="1"/>
</dbReference>
<organism evidence="3 4">
    <name type="scientific">Cutaneotrichosporon spelunceum</name>
    <dbReference type="NCBI Taxonomy" id="1672016"/>
    <lineage>
        <taxon>Eukaryota</taxon>
        <taxon>Fungi</taxon>
        <taxon>Dikarya</taxon>
        <taxon>Basidiomycota</taxon>
        <taxon>Agaricomycotina</taxon>
        <taxon>Tremellomycetes</taxon>
        <taxon>Trichosporonales</taxon>
        <taxon>Trichosporonaceae</taxon>
        <taxon>Cutaneotrichosporon</taxon>
    </lineage>
</organism>
<dbReference type="GO" id="GO:0005524">
    <property type="term" value="F:ATP binding"/>
    <property type="evidence" value="ECO:0007669"/>
    <property type="project" value="InterPro"/>
</dbReference>
<dbReference type="GO" id="GO:0010506">
    <property type="term" value="P:regulation of autophagy"/>
    <property type="evidence" value="ECO:0007669"/>
    <property type="project" value="InterPro"/>
</dbReference>
<dbReference type="Gene3D" id="1.10.510.10">
    <property type="entry name" value="Transferase(Phosphotransferase) domain 1"/>
    <property type="match status" value="1"/>
</dbReference>
<dbReference type="GO" id="GO:0005737">
    <property type="term" value="C:cytoplasm"/>
    <property type="evidence" value="ECO:0007669"/>
    <property type="project" value="TreeGrafter"/>
</dbReference>
<dbReference type="SMART" id="SM00220">
    <property type="entry name" value="S_TKc"/>
    <property type="match status" value="1"/>
</dbReference>
<gene>
    <name evidence="3" type="primary">SKS1</name>
    <name evidence="3" type="ORF">CspeluHIS016_0300690</name>
</gene>
<dbReference type="EMBL" id="BTCM01000003">
    <property type="protein sequence ID" value="GMK56229.1"/>
    <property type="molecule type" value="Genomic_DNA"/>
</dbReference>
<reference evidence="3" key="2">
    <citation type="submission" date="2023-06" db="EMBL/GenBank/DDBJ databases">
        <authorList>
            <person name="Kobayashi Y."/>
            <person name="Kayamori A."/>
            <person name="Aoki K."/>
            <person name="Shiwa Y."/>
            <person name="Fujita N."/>
            <person name="Sugita T."/>
            <person name="Iwasaki W."/>
            <person name="Tanaka N."/>
            <person name="Takashima M."/>
        </authorList>
    </citation>
    <scope>NUCLEOTIDE SEQUENCE</scope>
    <source>
        <strain evidence="3">HIS016</strain>
    </source>
</reference>
<accession>A0AAD3YBW7</accession>
<dbReference type="GO" id="GO:0004674">
    <property type="term" value="F:protein serine/threonine kinase activity"/>
    <property type="evidence" value="ECO:0007669"/>
    <property type="project" value="InterPro"/>
</dbReference>
<dbReference type="SUPFAM" id="SSF56112">
    <property type="entry name" value="Protein kinase-like (PK-like)"/>
    <property type="match status" value="1"/>
</dbReference>
<dbReference type="Proteomes" id="UP001222932">
    <property type="component" value="Unassembled WGS sequence"/>
</dbReference>
<name>A0AAD3YBW7_9TREE</name>
<dbReference type="PANTHER" id="PTHR24348:SF68">
    <property type="entry name" value="SERINE_THREONINE-PROTEIN KINASE ATG1C"/>
    <property type="match status" value="1"/>
</dbReference>
<dbReference type="InterPro" id="IPR008271">
    <property type="entry name" value="Ser/Thr_kinase_AS"/>
</dbReference>
<dbReference type="InterPro" id="IPR011009">
    <property type="entry name" value="Kinase-like_dom_sf"/>
</dbReference>
<reference evidence="3" key="1">
    <citation type="journal article" date="2023" name="BMC Genomics">
        <title>Chromosome-level genome assemblies of Cutaneotrichosporon spp. (Trichosporonales, Basidiomycota) reveal imbalanced evolution between nucleotide sequences and chromosome synteny.</title>
        <authorList>
            <person name="Kobayashi Y."/>
            <person name="Kayamori A."/>
            <person name="Aoki K."/>
            <person name="Shiwa Y."/>
            <person name="Matsutani M."/>
            <person name="Fujita N."/>
            <person name="Sugita T."/>
            <person name="Iwasaki W."/>
            <person name="Tanaka N."/>
            <person name="Takashima M."/>
        </authorList>
    </citation>
    <scope>NUCLEOTIDE SEQUENCE</scope>
    <source>
        <strain evidence="3">HIS016</strain>
    </source>
</reference>
<feature type="domain" description="Protein kinase" evidence="2">
    <location>
        <begin position="19"/>
        <end position="322"/>
    </location>
</feature>
<evidence type="ECO:0000259" key="2">
    <source>
        <dbReference type="PROSITE" id="PS50011"/>
    </source>
</evidence>
<dbReference type="PANTHER" id="PTHR24348">
    <property type="entry name" value="SERINE/THREONINE-PROTEIN KINASE UNC-51-RELATED"/>
    <property type="match status" value="1"/>
</dbReference>
<sequence>MRSTTKGLDLAGRTTEWGIELKSILGVGAYGAVYLARDWNSACACPRGCPCRSSVGGSSAPHYEPHTFQACPCEAGGAVAHLRAVKCLSRKGLDERQRLFQRREIMLHTLASSHTNITAIHKVLRDDEYTYIVMDYLPGGDLFAMIADRGRYVGDDELVRSVFLQIVDAIRHCHDMGIYHRDLKPENILCSADGTKVVLADFGLATTEPVSRDFGCGSTFYLSPECQGGLFEPVENYSTVQADLWSLGIILINLACVRNPWKQATIDDETFRAYIEDPSILPRILPLSTATAEICAGLFAANPADRISLAQLTSMVKRAPSFSAPAMPAPPIPPQQPISPPHIAPYIAYMPSYTSEYVQTPPSDMPDVYGYFAPPPSPYAQFLHYAPPTPTYISVPVHNHVTPAGTPGLVGSDECGFRFGASSTSSSNSQLPTPQNSPMPPSLQAPHGCGSKLQGVGQPTPLLHYHKLAFA</sequence>